<keyword evidence="2" id="KW-1185">Reference proteome</keyword>
<dbReference type="AlphaFoldDB" id="A0AAD0RSP0"/>
<reference evidence="1 2" key="1">
    <citation type="submission" date="2018-08" db="EMBL/GenBank/DDBJ databases">
        <title>Complete genome sequence of JP2-74.</title>
        <authorList>
            <person name="Wu L."/>
        </authorList>
    </citation>
    <scope>NUCLEOTIDE SEQUENCE [LARGE SCALE GENOMIC DNA]</scope>
    <source>
        <strain evidence="1 2">JP2-74</strain>
    </source>
</reference>
<protein>
    <submittedName>
        <fullName evidence="1">VOC family protein</fullName>
    </submittedName>
</protein>
<sequence length="117" mass="12673">MSNINFTSVVSVLHVNDFGGAVEWYAKWLGRKPDVTPYEGVAEWRLAENAWIQVSLAPDPSLAGKSCVVCGVRNIETQRAICQDAGVAASETQDLGFIKLAQVSDPAGNTVMFVQEM</sequence>
<accession>A0AAD0RSP0</accession>
<dbReference type="KEGG" id="crz:D1345_14580"/>
<evidence type="ECO:0000313" key="1">
    <source>
        <dbReference type="EMBL" id="AXT47339.1"/>
    </source>
</evidence>
<dbReference type="Proteomes" id="UP000259465">
    <property type="component" value="Chromosome"/>
</dbReference>
<proteinExistence type="predicted"/>
<dbReference type="EMBL" id="CP031968">
    <property type="protein sequence ID" value="AXT47339.1"/>
    <property type="molecule type" value="Genomic_DNA"/>
</dbReference>
<dbReference type="RefSeq" id="WP_107731956.1">
    <property type="nucleotide sequence ID" value="NZ_CP031968.1"/>
</dbReference>
<organism evidence="1 2">
    <name type="scientific">Chromobacterium rhizoryzae</name>
    <dbReference type="NCBI Taxonomy" id="1778675"/>
    <lineage>
        <taxon>Bacteria</taxon>
        <taxon>Pseudomonadati</taxon>
        <taxon>Pseudomonadota</taxon>
        <taxon>Betaproteobacteria</taxon>
        <taxon>Neisseriales</taxon>
        <taxon>Chromobacteriaceae</taxon>
        <taxon>Chromobacterium</taxon>
    </lineage>
</organism>
<dbReference type="InterPro" id="IPR029068">
    <property type="entry name" value="Glyas_Bleomycin-R_OHBP_Dase"/>
</dbReference>
<dbReference type="Gene3D" id="3.10.180.10">
    <property type="entry name" value="2,3-Dihydroxybiphenyl 1,2-Dioxygenase, domain 1"/>
    <property type="match status" value="1"/>
</dbReference>
<name>A0AAD0RSP0_9NEIS</name>
<gene>
    <name evidence="1" type="ORF">D1345_14580</name>
</gene>
<evidence type="ECO:0000313" key="2">
    <source>
        <dbReference type="Proteomes" id="UP000259465"/>
    </source>
</evidence>
<dbReference type="SUPFAM" id="SSF54593">
    <property type="entry name" value="Glyoxalase/Bleomycin resistance protein/Dihydroxybiphenyl dioxygenase"/>
    <property type="match status" value="1"/>
</dbReference>